<feature type="signal peptide" evidence="1">
    <location>
        <begin position="1"/>
        <end position="21"/>
    </location>
</feature>
<name>A0ABV7X9L0_9SPHN</name>
<reference evidence="3" key="1">
    <citation type="journal article" date="2019" name="Int. J. Syst. Evol. Microbiol.">
        <title>The Global Catalogue of Microorganisms (GCM) 10K type strain sequencing project: providing services to taxonomists for standard genome sequencing and annotation.</title>
        <authorList>
            <consortium name="The Broad Institute Genomics Platform"/>
            <consortium name="The Broad Institute Genome Sequencing Center for Infectious Disease"/>
            <person name="Wu L."/>
            <person name="Ma J."/>
        </authorList>
    </citation>
    <scope>NUCLEOTIDE SEQUENCE [LARGE SCALE GENOMIC DNA]</scope>
    <source>
        <strain evidence="3">KCTC 42644</strain>
    </source>
</reference>
<feature type="chain" id="PRO_5046831020" evidence="1">
    <location>
        <begin position="22"/>
        <end position="201"/>
    </location>
</feature>
<accession>A0ABV7X9L0</accession>
<dbReference type="RefSeq" id="WP_380856026.1">
    <property type="nucleotide sequence ID" value="NZ_JBHRXV010000001.1"/>
</dbReference>
<keyword evidence="3" id="KW-1185">Reference proteome</keyword>
<comment type="caution">
    <text evidence="2">The sequence shown here is derived from an EMBL/GenBank/DDBJ whole genome shotgun (WGS) entry which is preliminary data.</text>
</comment>
<dbReference type="Proteomes" id="UP001595615">
    <property type="component" value="Unassembled WGS sequence"/>
</dbReference>
<evidence type="ECO:0000313" key="3">
    <source>
        <dbReference type="Proteomes" id="UP001595615"/>
    </source>
</evidence>
<evidence type="ECO:0000256" key="1">
    <source>
        <dbReference type="SAM" id="SignalP"/>
    </source>
</evidence>
<protein>
    <submittedName>
        <fullName evidence="2">Uncharacterized protein</fullName>
    </submittedName>
</protein>
<evidence type="ECO:0000313" key="2">
    <source>
        <dbReference type="EMBL" id="MFC3711329.1"/>
    </source>
</evidence>
<keyword evidence="1" id="KW-0732">Signal</keyword>
<dbReference type="EMBL" id="JBHRXV010000001">
    <property type="protein sequence ID" value="MFC3711329.1"/>
    <property type="molecule type" value="Genomic_DNA"/>
</dbReference>
<gene>
    <name evidence="2" type="ORF">ACFOMD_02025</name>
</gene>
<sequence length="201" mass="20114">MNIIARALCATALLSATAATAQQPALAPAPASTATVLRSGTAVILRTSEELTTEGKMLKPGRRFNLELAEAVSVNGQVVIPAGARAIGEVTEVRNKGMWGKSGGINARLVSLNAGDRTIRIAGTIDDKGKTGTAGVVASVALIPLAGFFVTGTSARIPMGTTVAGFTDEDLPLAFAAAPAPMVVPAAAVPAVVAVAPTSSN</sequence>
<proteinExistence type="predicted"/>
<organism evidence="2 3">
    <name type="scientific">Sphingoaurantiacus capsulatus</name>
    <dbReference type="NCBI Taxonomy" id="1771310"/>
    <lineage>
        <taxon>Bacteria</taxon>
        <taxon>Pseudomonadati</taxon>
        <taxon>Pseudomonadota</taxon>
        <taxon>Alphaproteobacteria</taxon>
        <taxon>Sphingomonadales</taxon>
        <taxon>Sphingosinicellaceae</taxon>
        <taxon>Sphingoaurantiacus</taxon>
    </lineage>
</organism>